<dbReference type="Pfam" id="PF04093">
    <property type="entry name" value="MreD"/>
    <property type="match status" value="1"/>
</dbReference>
<dbReference type="EMBL" id="ACIL03000002">
    <property type="protein sequence ID" value="ESL04710.1"/>
    <property type="molecule type" value="Genomic_DNA"/>
</dbReference>
<dbReference type="eggNOG" id="COG2891">
    <property type="taxonomic scope" value="Bacteria"/>
</dbReference>
<evidence type="ECO:0000256" key="6">
    <source>
        <dbReference type="ARBA" id="ARBA00022989"/>
    </source>
</evidence>
<name>V2ZCQ9_9FIRM</name>
<comment type="caution">
    <text evidence="9">The sequence shown here is derived from an EMBL/GenBank/DDBJ whole genome shotgun (WGS) entry which is preliminary data.</text>
</comment>
<dbReference type="GO" id="GO:0005886">
    <property type="term" value="C:plasma membrane"/>
    <property type="evidence" value="ECO:0007669"/>
    <property type="project" value="UniProtKB-SubCell"/>
</dbReference>
<evidence type="ECO:0000256" key="1">
    <source>
        <dbReference type="ARBA" id="ARBA00004651"/>
    </source>
</evidence>
<keyword evidence="10" id="KW-1185">Reference proteome</keyword>
<organism evidence="9 10">
    <name type="scientific">Catonella morbi ATCC 51271</name>
    <dbReference type="NCBI Taxonomy" id="592026"/>
    <lineage>
        <taxon>Bacteria</taxon>
        <taxon>Bacillati</taxon>
        <taxon>Bacillota</taxon>
        <taxon>Clostridia</taxon>
        <taxon>Lachnospirales</taxon>
        <taxon>Lachnospiraceae</taxon>
        <taxon>Catonella</taxon>
    </lineage>
</organism>
<dbReference type="HOGENOM" id="CLU_132534_0_0_9"/>
<evidence type="ECO:0000256" key="5">
    <source>
        <dbReference type="ARBA" id="ARBA00022960"/>
    </source>
</evidence>
<dbReference type="GO" id="GO:0008360">
    <property type="term" value="P:regulation of cell shape"/>
    <property type="evidence" value="ECO:0007669"/>
    <property type="project" value="UniProtKB-KW"/>
</dbReference>
<comment type="subcellular location">
    <subcellularLocation>
        <location evidence="1">Cell membrane</location>
        <topology evidence="1">Multi-pass membrane protein</topology>
    </subcellularLocation>
</comment>
<gene>
    <name evidence="9" type="ORF">GCWU0000282_000097</name>
</gene>
<dbReference type="AlphaFoldDB" id="V2ZCQ9"/>
<accession>V2ZCQ9</accession>
<proteinExistence type="inferred from homology"/>
<dbReference type="OrthoDB" id="9796616at2"/>
<evidence type="ECO:0000256" key="7">
    <source>
        <dbReference type="ARBA" id="ARBA00023136"/>
    </source>
</evidence>
<protein>
    <submittedName>
        <fullName evidence="9">Rod shape-determining protein MreD</fullName>
    </submittedName>
</protein>
<dbReference type="STRING" id="592026.GCWU0000282_000097"/>
<evidence type="ECO:0000256" key="4">
    <source>
        <dbReference type="ARBA" id="ARBA00022692"/>
    </source>
</evidence>
<dbReference type="NCBIfam" id="TIGR03426">
    <property type="entry name" value="shape_MreD"/>
    <property type="match status" value="1"/>
</dbReference>
<evidence type="ECO:0000313" key="9">
    <source>
        <dbReference type="EMBL" id="ESL04710.1"/>
    </source>
</evidence>
<comment type="similarity">
    <text evidence="2">Belongs to the MreD family.</text>
</comment>
<keyword evidence="3" id="KW-1003">Cell membrane</keyword>
<evidence type="ECO:0000256" key="3">
    <source>
        <dbReference type="ARBA" id="ARBA00022475"/>
    </source>
</evidence>
<feature type="transmembrane region" description="Helical" evidence="8">
    <location>
        <begin position="127"/>
        <end position="150"/>
    </location>
</feature>
<keyword evidence="6 8" id="KW-1133">Transmembrane helix</keyword>
<evidence type="ECO:0000256" key="2">
    <source>
        <dbReference type="ARBA" id="ARBA00007776"/>
    </source>
</evidence>
<keyword evidence="5" id="KW-0133">Cell shape</keyword>
<feature type="transmembrane region" description="Helical" evidence="8">
    <location>
        <begin position="97"/>
        <end position="121"/>
    </location>
</feature>
<feature type="transmembrane region" description="Helical" evidence="8">
    <location>
        <begin position="34"/>
        <end position="57"/>
    </location>
</feature>
<keyword evidence="7 8" id="KW-0472">Membrane</keyword>
<dbReference type="RefSeq" id="WP_023353002.1">
    <property type="nucleotide sequence ID" value="NZ_KI535366.1"/>
</dbReference>
<reference evidence="9 10" key="1">
    <citation type="submission" date="2013-06" db="EMBL/GenBank/DDBJ databases">
        <authorList>
            <person name="Weinstock G."/>
            <person name="Sodergren E."/>
            <person name="Clifton S."/>
            <person name="Fulton L."/>
            <person name="Fulton B."/>
            <person name="Courtney L."/>
            <person name="Fronick C."/>
            <person name="Harrison M."/>
            <person name="Strong C."/>
            <person name="Farmer C."/>
            <person name="Delahaunty K."/>
            <person name="Markovic C."/>
            <person name="Hall O."/>
            <person name="Minx P."/>
            <person name="Tomlinson C."/>
            <person name="Mitreva M."/>
            <person name="Nelson J."/>
            <person name="Hou S."/>
            <person name="Wollam A."/>
            <person name="Pepin K.H."/>
            <person name="Johnson M."/>
            <person name="Bhonagiri V."/>
            <person name="Nash W.E."/>
            <person name="Warren W."/>
            <person name="Chinwalla A."/>
            <person name="Mardis E.R."/>
            <person name="Wilson R.K."/>
        </authorList>
    </citation>
    <scope>NUCLEOTIDE SEQUENCE [LARGE SCALE GENOMIC DNA]</scope>
    <source>
        <strain evidence="9 10">ATCC 51271</strain>
    </source>
</reference>
<dbReference type="Proteomes" id="UP000018227">
    <property type="component" value="Unassembled WGS sequence"/>
</dbReference>
<evidence type="ECO:0000256" key="8">
    <source>
        <dbReference type="SAM" id="Phobius"/>
    </source>
</evidence>
<evidence type="ECO:0000313" key="10">
    <source>
        <dbReference type="Proteomes" id="UP000018227"/>
    </source>
</evidence>
<feature type="transmembrane region" description="Helical" evidence="8">
    <location>
        <begin position="69"/>
        <end position="85"/>
    </location>
</feature>
<sequence length="169" mass="18944">MKRIIGSFIMMIILYLIQTTIFNKIAIAGIKPNVVIILVVAIGYKYGKIPGMMMGFFMGLFLDLSESDYIGYYAVIYLTIGYLLGFGNKLYSGESNLIPIGLVGASDLVLNFLIFVTGFLLRNRLDFPYYIMRIILPEAVYTMIVAALFYRIVDAVYLKLEAIGKGDEA</sequence>
<feature type="transmembrane region" description="Helical" evidence="8">
    <location>
        <begin position="6"/>
        <end position="27"/>
    </location>
</feature>
<dbReference type="InterPro" id="IPR007227">
    <property type="entry name" value="Cell_shape_determining_MreD"/>
</dbReference>
<keyword evidence="4 8" id="KW-0812">Transmembrane</keyword>